<dbReference type="GO" id="GO:0047421">
    <property type="term" value="F:N-acyl-D-glutamate deacylase activity"/>
    <property type="evidence" value="ECO:0007669"/>
    <property type="project" value="UniProtKB-EC"/>
</dbReference>
<dbReference type="KEGG" id="asz:ASN_3492"/>
<organism evidence="1 2">
    <name type="scientific">Acetobacter senegalensis</name>
    <dbReference type="NCBI Taxonomy" id="446692"/>
    <lineage>
        <taxon>Bacteria</taxon>
        <taxon>Pseudomonadati</taxon>
        <taxon>Pseudomonadota</taxon>
        <taxon>Alphaproteobacteria</taxon>
        <taxon>Acetobacterales</taxon>
        <taxon>Acetobacteraceae</taxon>
        <taxon>Acetobacter</taxon>
    </lineage>
</organism>
<name>A0A0U5BDS3_9PROT</name>
<dbReference type="Proteomes" id="UP000056109">
    <property type="component" value="Chromosome I"/>
</dbReference>
<dbReference type="GeneID" id="34784440"/>
<dbReference type="Gene3D" id="3.20.20.140">
    <property type="entry name" value="Metal-dependent hydrolases"/>
    <property type="match status" value="1"/>
</dbReference>
<dbReference type="AlphaFoldDB" id="A0A0U5BDS3"/>
<dbReference type="SUPFAM" id="SSF51338">
    <property type="entry name" value="Composite domain of metallo-dependent hydrolases"/>
    <property type="match status" value="1"/>
</dbReference>
<evidence type="ECO:0000313" key="2">
    <source>
        <dbReference type="Proteomes" id="UP000056109"/>
    </source>
</evidence>
<reference evidence="2" key="1">
    <citation type="submission" date="2014-09" db="EMBL/GenBank/DDBJ databases">
        <authorList>
            <person name="Illeghems K.G."/>
        </authorList>
    </citation>
    <scope>NUCLEOTIDE SEQUENCE [LARGE SCALE GENOMIC DNA]</scope>
    <source>
        <strain evidence="2">108B</strain>
    </source>
</reference>
<dbReference type="PATRIC" id="fig|446692.3.peg.3707"/>
<dbReference type="SUPFAM" id="SSF51556">
    <property type="entry name" value="Metallo-dependent hydrolases"/>
    <property type="match status" value="1"/>
</dbReference>
<dbReference type="InterPro" id="IPR032466">
    <property type="entry name" value="Metal_Hydrolase"/>
</dbReference>
<keyword evidence="2" id="KW-1185">Reference proteome</keyword>
<dbReference type="EC" id="3.5.1.82" evidence="1"/>
<dbReference type="GO" id="GO:0016812">
    <property type="term" value="F:hydrolase activity, acting on carbon-nitrogen (but not peptide) bonds, in cyclic amides"/>
    <property type="evidence" value="ECO:0007669"/>
    <property type="project" value="TreeGrafter"/>
</dbReference>
<dbReference type="GO" id="GO:0005829">
    <property type="term" value="C:cytosol"/>
    <property type="evidence" value="ECO:0007669"/>
    <property type="project" value="TreeGrafter"/>
</dbReference>
<dbReference type="InterPro" id="IPR011059">
    <property type="entry name" value="Metal-dep_hydrolase_composite"/>
</dbReference>
<dbReference type="RefSeq" id="WP_058988828.1">
    <property type="nucleotide sequence ID" value="NZ_LN606600.1"/>
</dbReference>
<protein>
    <submittedName>
        <fullName evidence="1">N-acyl-D-glutamate deacylase</fullName>
        <ecNumber evidence="1">3.5.1.82</ecNumber>
    </submittedName>
</protein>
<gene>
    <name evidence="1" type="ORF">ASN_3492</name>
</gene>
<dbReference type="EMBL" id="LN606600">
    <property type="protein sequence ID" value="CEF42723.1"/>
    <property type="molecule type" value="Genomic_DNA"/>
</dbReference>
<dbReference type="Gene3D" id="2.30.40.10">
    <property type="entry name" value="Urease, subunit C, domain 1"/>
    <property type="match status" value="1"/>
</dbReference>
<accession>A0A0U5BDS3</accession>
<dbReference type="InterPro" id="IPR050378">
    <property type="entry name" value="Metallo-dep_Hydrolases_sf"/>
</dbReference>
<dbReference type="PANTHER" id="PTHR11647">
    <property type="entry name" value="HYDRANTOINASE/DIHYDROPYRIMIDINASE FAMILY MEMBER"/>
    <property type="match status" value="1"/>
</dbReference>
<proteinExistence type="predicted"/>
<keyword evidence="1" id="KW-0378">Hydrolase</keyword>
<dbReference type="PANTHER" id="PTHR11647:SF1">
    <property type="entry name" value="COLLAPSIN RESPONSE MEDIATOR PROTEIN"/>
    <property type="match status" value="1"/>
</dbReference>
<sequence length="629" mass="70999">MVDIIFRNSILFDGSGSIPVVSDVAVTDGKITAVGRNLKATEETAEIECRGLWLMPGLLDIHTHLDLEVELAPELPEVVRHGTTTVVMSNCSIGVTYGHQRRNGENPIVDCFARVENMPKSVLSRVADMCVWSDSQGYLDHLESLPLGPNVVPLIPHSMLRIEVMGLDESVTRHPTRQELARMEQLLEAGMLQGYAGFSTDALPFHFLANNPNKKKKIPTQYASFKELRRLTNIVRCYGRVWQATPPKDNIVAAVRSFMLTCGRLYHRPLNTTVLAAIDLQTNRSAMYLCLLLSSMLNSRIMKGVLRFQALSSSFRIWSDGAINPIADEIPAFRALNELELDDRQGRLQVMNDPDWVKSFREMWLKGKNGWSLARLRRRLRQEDIVLTRNLDDMIVSECPLGNWVGETLEAPYRRLLASQVSHGQRGPANEPEAVFFSGFPNPITDDATFFLHLLREWDTDLRWETTFANRNSKTLRKLLFHDQTLPGFNDSGAHLANIGFYDGNLRALKIAQREGLQQVSCAVHRLTALPAEFFGINAGRVRVGAQADLCLIDPVALAQWDPESTYYFIYRNQFGCRQIVNRPVDVVKKVMICGKIAWNEGGYSKEFGASSYGRVLRAKDHPLEQERF</sequence>
<evidence type="ECO:0000313" key="1">
    <source>
        <dbReference type="EMBL" id="CEF42723.1"/>
    </source>
</evidence>